<dbReference type="Proteomes" id="UP000317429">
    <property type="component" value="Chromosome"/>
</dbReference>
<dbReference type="RefSeq" id="WP_145291925.1">
    <property type="nucleotide sequence ID" value="NZ_CP036291.1"/>
</dbReference>
<evidence type="ECO:0000313" key="3">
    <source>
        <dbReference type="Proteomes" id="UP000317429"/>
    </source>
</evidence>
<dbReference type="AlphaFoldDB" id="A0A518DJX4"/>
<name>A0A518DJX4_9BACT</name>
<keyword evidence="3" id="KW-1185">Reference proteome</keyword>
<feature type="chain" id="PRO_5021756003" evidence="1">
    <location>
        <begin position="23"/>
        <end position="229"/>
    </location>
</feature>
<dbReference type="EMBL" id="CP036291">
    <property type="protein sequence ID" value="QDU91777.1"/>
    <property type="molecule type" value="Genomic_DNA"/>
</dbReference>
<accession>A0A518DJX4</accession>
<reference evidence="2 3" key="1">
    <citation type="submission" date="2019-02" db="EMBL/GenBank/DDBJ databases">
        <title>Deep-cultivation of Planctomycetes and their phenomic and genomic characterization uncovers novel biology.</title>
        <authorList>
            <person name="Wiegand S."/>
            <person name="Jogler M."/>
            <person name="Boedeker C."/>
            <person name="Pinto D."/>
            <person name="Vollmers J."/>
            <person name="Rivas-Marin E."/>
            <person name="Kohn T."/>
            <person name="Peeters S.H."/>
            <person name="Heuer A."/>
            <person name="Rast P."/>
            <person name="Oberbeckmann S."/>
            <person name="Bunk B."/>
            <person name="Jeske O."/>
            <person name="Meyerdierks A."/>
            <person name="Storesund J.E."/>
            <person name="Kallscheuer N."/>
            <person name="Luecker S."/>
            <person name="Lage O.M."/>
            <person name="Pohl T."/>
            <person name="Merkel B.J."/>
            <person name="Hornburger P."/>
            <person name="Mueller R.-W."/>
            <person name="Bruemmer F."/>
            <person name="Labrenz M."/>
            <person name="Spormann A.M."/>
            <person name="Op den Camp H."/>
            <person name="Overmann J."/>
            <person name="Amann R."/>
            <person name="Jetten M.S.M."/>
            <person name="Mascher T."/>
            <person name="Medema M.H."/>
            <person name="Devos D.P."/>
            <person name="Kaster A.-K."/>
            <person name="Ovreas L."/>
            <person name="Rohde M."/>
            <person name="Galperin M.Y."/>
            <person name="Jogler C."/>
        </authorList>
    </citation>
    <scope>NUCLEOTIDE SEQUENCE [LARGE SCALE GENOMIC DNA]</scope>
    <source>
        <strain evidence="2 3">Pla175</strain>
    </source>
</reference>
<evidence type="ECO:0000256" key="1">
    <source>
        <dbReference type="SAM" id="SignalP"/>
    </source>
</evidence>
<proteinExistence type="predicted"/>
<dbReference type="OrthoDB" id="291789at2"/>
<organism evidence="2 3">
    <name type="scientific">Pirellulimonas nuda</name>
    <dbReference type="NCBI Taxonomy" id="2528009"/>
    <lineage>
        <taxon>Bacteria</taxon>
        <taxon>Pseudomonadati</taxon>
        <taxon>Planctomycetota</taxon>
        <taxon>Planctomycetia</taxon>
        <taxon>Pirellulales</taxon>
        <taxon>Lacipirellulaceae</taxon>
        <taxon>Pirellulimonas</taxon>
    </lineage>
</organism>
<protein>
    <submittedName>
        <fullName evidence="2">Uncharacterized protein</fullName>
    </submittedName>
</protein>
<feature type="signal peptide" evidence="1">
    <location>
        <begin position="1"/>
        <end position="22"/>
    </location>
</feature>
<gene>
    <name evidence="2" type="ORF">Pla175_52080</name>
</gene>
<evidence type="ECO:0000313" key="2">
    <source>
        <dbReference type="EMBL" id="QDU91777.1"/>
    </source>
</evidence>
<dbReference type="KEGG" id="pnd:Pla175_52080"/>
<keyword evidence="1" id="KW-0732">Signal</keyword>
<sequence length="229" mass="26119" precursor="true">MIAARTIVTAAVLLGFAASDCAAQYYSGYYGNRPYYNGYGYGGGGYGYGYRASTAAEGYARGMAKVIQAQGQKNLLDSAARINNEDARSKYLDNRVKAVETYWKRRDIYNQNMEEKLYKDSLERQERLTQVKLKAITTEELNPTTGAVRWPALLATERYDNYRRAMDELMAKRAQYGMLPVDDTLDAQQIIKDWREAVTQDKEAYSEAMVRDSLRFLLKLNRELEDNLG</sequence>